<dbReference type="PANTHER" id="PTHR30250:SF11">
    <property type="entry name" value="O-ANTIGEN TRANSPORTER-RELATED"/>
    <property type="match status" value="1"/>
</dbReference>
<organism evidence="7 8">
    <name type="scientific">Mucilaginibacter antarcticus</name>
    <dbReference type="NCBI Taxonomy" id="1855725"/>
    <lineage>
        <taxon>Bacteria</taxon>
        <taxon>Pseudomonadati</taxon>
        <taxon>Bacteroidota</taxon>
        <taxon>Sphingobacteriia</taxon>
        <taxon>Sphingobacteriales</taxon>
        <taxon>Sphingobacteriaceae</taxon>
        <taxon>Mucilaginibacter</taxon>
    </lineage>
</organism>
<keyword evidence="3 6" id="KW-0812">Transmembrane</keyword>
<feature type="transmembrane region" description="Helical" evidence="6">
    <location>
        <begin position="415"/>
        <end position="436"/>
    </location>
</feature>
<feature type="transmembrane region" description="Helical" evidence="6">
    <location>
        <begin position="50"/>
        <end position="69"/>
    </location>
</feature>
<keyword evidence="5 6" id="KW-0472">Membrane</keyword>
<reference evidence="8" key="1">
    <citation type="journal article" date="2019" name="Int. J. Syst. Evol. Microbiol.">
        <title>The Global Catalogue of Microorganisms (GCM) 10K type strain sequencing project: providing services to taxonomists for standard genome sequencing and annotation.</title>
        <authorList>
            <consortium name="The Broad Institute Genomics Platform"/>
            <consortium name="The Broad Institute Genome Sequencing Center for Infectious Disease"/>
            <person name="Wu L."/>
            <person name="Ma J."/>
        </authorList>
    </citation>
    <scope>NUCLEOTIDE SEQUENCE [LARGE SCALE GENOMIC DNA]</scope>
    <source>
        <strain evidence="8">KCTC 52232</strain>
    </source>
</reference>
<feature type="transmembrane region" description="Helical" evidence="6">
    <location>
        <begin position="317"/>
        <end position="338"/>
    </location>
</feature>
<sequence>MGIVKAQAYKNTIVSYAGMVIAYVNTVLLFTKCLSISEYGFYTLITSISVLYSLAASMGVPSILAKYFPAYRTDDKKHSGFMHWSAGLALVGFAIASILFVAFKPVILSYFNDTAHHIAQAGKFKKPDAVRDTPYLVEYYYYLIPLSFFVLAFNYLEMTGRIIYQTIYSNFLQNVLLRLITSVVLLMMIAGWVNFDTFVLVYIGSNGLISLLQLISIIATKNFSYKLDSTTLITVNKREILGFGLFTMVSSSIYVLLQKVDSLMLSAMAGDGVQGVYSWYFNIAIVISVPAQALSRTTYAIVADAWKANNRQNIIEVYYKTSIIQMLIGCLLFIGIIINRENLYAIVQTPEYVDPKYFDLFLVIGLGFLVDITGGLNTYIITTSHKYRLITALTIFAAIFCIGLNYMLIPKYLGMGAAIAYLLTTVFINLCTWFYLKLRFKMQPFSYKHLLVVFIAIAGWAVGKYFWRIPNVFLDIAVRSGVTTLCYGLLAYYCQISIDINDKVDATLKKMLAFIR</sequence>
<evidence type="ECO:0000256" key="5">
    <source>
        <dbReference type="ARBA" id="ARBA00023136"/>
    </source>
</evidence>
<dbReference type="InterPro" id="IPR050833">
    <property type="entry name" value="Poly_Biosynth_Transport"/>
</dbReference>
<dbReference type="PANTHER" id="PTHR30250">
    <property type="entry name" value="PST FAMILY PREDICTED COLANIC ACID TRANSPORTER"/>
    <property type="match status" value="1"/>
</dbReference>
<feature type="transmembrane region" description="Helical" evidence="6">
    <location>
        <begin position="240"/>
        <end position="257"/>
    </location>
</feature>
<protein>
    <submittedName>
        <fullName evidence="7">Lipopolysaccharide biosynthesis protein</fullName>
    </submittedName>
</protein>
<dbReference type="InterPro" id="IPR002797">
    <property type="entry name" value="Polysacc_synth"/>
</dbReference>
<feature type="transmembrane region" description="Helical" evidence="6">
    <location>
        <begin position="176"/>
        <end position="193"/>
    </location>
</feature>
<comment type="subcellular location">
    <subcellularLocation>
        <location evidence="1">Cell membrane</location>
        <topology evidence="1">Multi-pass membrane protein</topology>
    </subcellularLocation>
</comment>
<keyword evidence="4 6" id="KW-1133">Transmembrane helix</keyword>
<feature type="transmembrane region" description="Helical" evidence="6">
    <location>
        <begin position="199"/>
        <end position="219"/>
    </location>
</feature>
<feature type="transmembrane region" description="Helical" evidence="6">
    <location>
        <begin position="448"/>
        <end position="467"/>
    </location>
</feature>
<feature type="transmembrane region" description="Helical" evidence="6">
    <location>
        <begin position="81"/>
        <end position="103"/>
    </location>
</feature>
<evidence type="ECO:0000313" key="7">
    <source>
        <dbReference type="EMBL" id="MFD2863156.1"/>
    </source>
</evidence>
<evidence type="ECO:0000256" key="6">
    <source>
        <dbReference type="SAM" id="Phobius"/>
    </source>
</evidence>
<evidence type="ECO:0000313" key="8">
    <source>
        <dbReference type="Proteomes" id="UP001597601"/>
    </source>
</evidence>
<dbReference type="EMBL" id="JBHUON010000001">
    <property type="protein sequence ID" value="MFD2863156.1"/>
    <property type="molecule type" value="Genomic_DNA"/>
</dbReference>
<feature type="transmembrane region" description="Helical" evidence="6">
    <location>
        <begin position="389"/>
        <end position="409"/>
    </location>
</feature>
<evidence type="ECO:0000256" key="4">
    <source>
        <dbReference type="ARBA" id="ARBA00022989"/>
    </source>
</evidence>
<accession>A0ABW5XIH7</accession>
<dbReference type="Pfam" id="PF01943">
    <property type="entry name" value="Polysacc_synt"/>
    <property type="match status" value="1"/>
</dbReference>
<evidence type="ECO:0000256" key="1">
    <source>
        <dbReference type="ARBA" id="ARBA00004651"/>
    </source>
</evidence>
<feature type="transmembrane region" description="Helical" evidence="6">
    <location>
        <begin position="473"/>
        <end position="493"/>
    </location>
</feature>
<keyword evidence="2" id="KW-1003">Cell membrane</keyword>
<feature type="transmembrane region" description="Helical" evidence="6">
    <location>
        <begin position="139"/>
        <end position="156"/>
    </location>
</feature>
<dbReference type="RefSeq" id="WP_377122237.1">
    <property type="nucleotide sequence ID" value="NZ_JBHUHN010000001.1"/>
</dbReference>
<feature type="transmembrane region" description="Helical" evidence="6">
    <location>
        <begin position="277"/>
        <end position="296"/>
    </location>
</feature>
<comment type="caution">
    <text evidence="7">The sequence shown here is derived from an EMBL/GenBank/DDBJ whole genome shotgun (WGS) entry which is preliminary data.</text>
</comment>
<name>A0ABW5XIH7_9SPHI</name>
<evidence type="ECO:0000256" key="2">
    <source>
        <dbReference type="ARBA" id="ARBA00022475"/>
    </source>
</evidence>
<proteinExistence type="predicted"/>
<gene>
    <name evidence="7" type="ORF">ACFSYC_00530</name>
</gene>
<dbReference type="Proteomes" id="UP001597601">
    <property type="component" value="Unassembled WGS sequence"/>
</dbReference>
<feature type="transmembrane region" description="Helical" evidence="6">
    <location>
        <begin position="12"/>
        <end position="30"/>
    </location>
</feature>
<keyword evidence="8" id="KW-1185">Reference proteome</keyword>
<feature type="transmembrane region" description="Helical" evidence="6">
    <location>
        <begin position="358"/>
        <end position="382"/>
    </location>
</feature>
<evidence type="ECO:0000256" key="3">
    <source>
        <dbReference type="ARBA" id="ARBA00022692"/>
    </source>
</evidence>